<reference evidence="1" key="1">
    <citation type="journal article" date="2018" name="Nat. Genet.">
        <title>Extensive intraspecific gene order and gene structural variations between Mo17 and other maize genomes.</title>
        <authorList>
            <person name="Sun S."/>
            <person name="Zhou Y."/>
            <person name="Chen J."/>
            <person name="Shi J."/>
            <person name="Zhao H."/>
            <person name="Zhao H."/>
            <person name="Song W."/>
            <person name="Zhang M."/>
            <person name="Cui Y."/>
            <person name="Dong X."/>
            <person name="Liu H."/>
            <person name="Ma X."/>
            <person name="Jiao Y."/>
            <person name="Wang B."/>
            <person name="Wei X."/>
            <person name="Stein J.C."/>
            <person name="Glaubitz J.C."/>
            <person name="Lu F."/>
            <person name="Yu G."/>
            <person name="Liang C."/>
            <person name="Fengler K."/>
            <person name="Li B."/>
            <person name="Rafalski A."/>
            <person name="Schnable P.S."/>
            <person name="Ware D.H."/>
            <person name="Buckler E.S."/>
            <person name="Lai J."/>
        </authorList>
    </citation>
    <scope>NUCLEOTIDE SEQUENCE [LARGE SCALE GENOMIC DNA]</scope>
    <source>
        <tissue evidence="1">Seedling</tissue>
    </source>
</reference>
<sequence length="90" mass="9255">MLSIPTVPAVGVLPQIHVLLNTAVLPPMPVVVPAIMPKVTLPPMPTVVPKVGALPPMSVVVPKVGDLPRCPPCGPCLTVDALHPGSIDLH</sequence>
<name>A0A317YIB0_MAIZE</name>
<accession>A0A317YIB0</accession>
<organism evidence="1">
    <name type="scientific">Zea mays</name>
    <name type="common">Maize</name>
    <dbReference type="NCBI Taxonomy" id="4577"/>
    <lineage>
        <taxon>Eukaryota</taxon>
        <taxon>Viridiplantae</taxon>
        <taxon>Streptophyta</taxon>
        <taxon>Embryophyta</taxon>
        <taxon>Tracheophyta</taxon>
        <taxon>Spermatophyta</taxon>
        <taxon>Magnoliopsida</taxon>
        <taxon>Liliopsida</taxon>
        <taxon>Poales</taxon>
        <taxon>Poaceae</taxon>
        <taxon>PACMAD clade</taxon>
        <taxon>Panicoideae</taxon>
        <taxon>Andropogonodae</taxon>
        <taxon>Andropogoneae</taxon>
        <taxon>Tripsacinae</taxon>
        <taxon>Zea</taxon>
    </lineage>
</organism>
<dbReference type="Proteomes" id="UP000251960">
    <property type="component" value="Chromosome 1"/>
</dbReference>
<dbReference type="AlphaFoldDB" id="A0A317YIB0"/>
<protein>
    <submittedName>
        <fullName evidence="1">Uncharacterized protein</fullName>
    </submittedName>
</protein>
<proteinExistence type="predicted"/>
<dbReference type="EMBL" id="NCVQ01000001">
    <property type="protein sequence ID" value="PWZ57796.1"/>
    <property type="molecule type" value="Genomic_DNA"/>
</dbReference>
<gene>
    <name evidence="1" type="ORF">Zm00014a_030399</name>
</gene>
<evidence type="ECO:0000313" key="1">
    <source>
        <dbReference type="EMBL" id="PWZ57796.1"/>
    </source>
</evidence>
<comment type="caution">
    <text evidence="1">The sequence shown here is derived from an EMBL/GenBank/DDBJ whole genome shotgun (WGS) entry which is preliminary data.</text>
</comment>